<accession>A0ACC5VFA7</accession>
<comment type="caution">
    <text evidence="1">The sequence shown here is derived from an EMBL/GenBank/DDBJ whole genome shotgun (WGS) entry which is preliminary data.</text>
</comment>
<gene>
    <name evidence="1" type="ORF">KJJ99_04795</name>
</gene>
<keyword evidence="2" id="KW-1185">Reference proteome</keyword>
<sequence>MPAPTLDDLKLHLRIRHGREDADLQLKLDAAIEQASQFLNRPIPWLADVQPEVGEPVYAAVPASVCAAILIGAAELYANREAGVVGTIYTRMPTWQNLLYPYRINLGV</sequence>
<dbReference type="EMBL" id="JAHHFP010000011">
    <property type="protein sequence ID" value="MBX7271115.1"/>
    <property type="molecule type" value="Genomic_DNA"/>
</dbReference>
<protein>
    <submittedName>
        <fullName evidence="1">Head-tail connector protein</fullName>
    </submittedName>
</protein>
<evidence type="ECO:0000313" key="2">
    <source>
        <dbReference type="Proteomes" id="UP000782475"/>
    </source>
</evidence>
<organism evidence="1 2">
    <name type="scientific">Stutzerimonas chloritidismutans</name>
    <name type="common">Pseudomonas chloritidismutans</name>
    <dbReference type="NCBI Taxonomy" id="203192"/>
    <lineage>
        <taxon>Bacteria</taxon>
        <taxon>Pseudomonadati</taxon>
        <taxon>Pseudomonadota</taxon>
        <taxon>Gammaproteobacteria</taxon>
        <taxon>Pseudomonadales</taxon>
        <taxon>Pseudomonadaceae</taxon>
        <taxon>Stutzerimonas</taxon>
    </lineage>
</organism>
<name>A0ACC5VFA7_STUCH</name>
<dbReference type="Proteomes" id="UP000782475">
    <property type="component" value="Unassembled WGS sequence"/>
</dbReference>
<evidence type="ECO:0000313" key="1">
    <source>
        <dbReference type="EMBL" id="MBX7271115.1"/>
    </source>
</evidence>
<proteinExistence type="predicted"/>
<reference evidence="1 2" key="1">
    <citation type="journal article" date="2021" name="Appl. Microbiol. Biotechnol.">
        <title>Biotechnological applications of marine bacteria in bioremediation of environments polluted with hydrocarbons and plastics.</title>
        <authorList>
            <person name="Muriel-Millan L.F."/>
            <person name="Millan-Lopez S."/>
            <person name="Pardo-Lopez L."/>
        </authorList>
    </citation>
    <scope>NUCLEOTIDE SEQUENCE [LARGE SCALE GENOMIC DNA]</scope>
    <source>
        <strain evidence="1 2">GOM4</strain>
    </source>
</reference>